<protein>
    <submittedName>
        <fullName evidence="1">Putative ovule protein</fullName>
    </submittedName>
</protein>
<proteinExistence type="predicted"/>
<dbReference type="AlphaFoldDB" id="A0A0V0GJF5"/>
<name>A0A0V0GJF5_SOLCH</name>
<evidence type="ECO:0000313" key="1">
    <source>
        <dbReference type="EMBL" id="JAP07895.1"/>
    </source>
</evidence>
<sequence length="70" mass="7968">MHSKPKKVIHSLKDSLLRIALVHPSVSKIVDIERPVRMTCFARILLLLCCRYCPVSLGFIKGLVRLCYTS</sequence>
<organism evidence="1">
    <name type="scientific">Solanum chacoense</name>
    <name type="common">Chaco potato</name>
    <dbReference type="NCBI Taxonomy" id="4108"/>
    <lineage>
        <taxon>Eukaryota</taxon>
        <taxon>Viridiplantae</taxon>
        <taxon>Streptophyta</taxon>
        <taxon>Embryophyta</taxon>
        <taxon>Tracheophyta</taxon>
        <taxon>Spermatophyta</taxon>
        <taxon>Magnoliopsida</taxon>
        <taxon>eudicotyledons</taxon>
        <taxon>Gunneridae</taxon>
        <taxon>Pentapetalae</taxon>
        <taxon>asterids</taxon>
        <taxon>lamiids</taxon>
        <taxon>Solanales</taxon>
        <taxon>Solanaceae</taxon>
        <taxon>Solanoideae</taxon>
        <taxon>Solaneae</taxon>
        <taxon>Solanum</taxon>
    </lineage>
</organism>
<reference evidence="1" key="1">
    <citation type="submission" date="2015-12" db="EMBL/GenBank/DDBJ databases">
        <title>Gene expression during late stages of embryo sac development: a critical building block for successful pollen-pistil interactions.</title>
        <authorList>
            <person name="Liu Y."/>
            <person name="Joly V."/>
            <person name="Sabar M."/>
            <person name="Matton D.P."/>
        </authorList>
    </citation>
    <scope>NUCLEOTIDE SEQUENCE</scope>
</reference>
<dbReference type="EMBL" id="GEDG01037848">
    <property type="protein sequence ID" value="JAP07895.1"/>
    <property type="molecule type" value="Transcribed_RNA"/>
</dbReference>
<accession>A0A0V0GJF5</accession>